<dbReference type="KEGG" id="rsx:RhiXN_05485"/>
<dbReference type="PANTHER" id="PTHR45626">
    <property type="entry name" value="TRANSCRIPTION TERMINATION FACTOR 2-RELATED"/>
    <property type="match status" value="1"/>
</dbReference>
<dbReference type="GO" id="GO:0005634">
    <property type="term" value="C:nucleus"/>
    <property type="evidence" value="ECO:0007669"/>
    <property type="project" value="TreeGrafter"/>
</dbReference>
<evidence type="ECO:0000313" key="6">
    <source>
        <dbReference type="Proteomes" id="UP000650533"/>
    </source>
</evidence>
<name>A0A8H8NSD8_9AGAM</name>
<dbReference type="AlphaFoldDB" id="A0A8H8NSD8"/>
<evidence type="ECO:0000256" key="3">
    <source>
        <dbReference type="ARBA" id="ARBA00022840"/>
    </source>
</evidence>
<dbReference type="GO" id="GO:0008094">
    <property type="term" value="F:ATP-dependent activity, acting on DNA"/>
    <property type="evidence" value="ECO:0007669"/>
    <property type="project" value="TreeGrafter"/>
</dbReference>
<protein>
    <submittedName>
        <fullName evidence="5">Helicase conserved C-terminal domain</fullName>
    </submittedName>
</protein>
<evidence type="ECO:0000259" key="4">
    <source>
        <dbReference type="Pfam" id="PF00271"/>
    </source>
</evidence>
<evidence type="ECO:0000256" key="1">
    <source>
        <dbReference type="ARBA" id="ARBA00022741"/>
    </source>
</evidence>
<dbReference type="PANTHER" id="PTHR45626:SF16">
    <property type="entry name" value="ATP-DEPENDENT HELICASE ULS1"/>
    <property type="match status" value="1"/>
</dbReference>
<dbReference type="SUPFAM" id="SSF52540">
    <property type="entry name" value="P-loop containing nucleoside triphosphate hydrolases"/>
    <property type="match status" value="1"/>
</dbReference>
<dbReference type="Gene3D" id="3.40.50.300">
    <property type="entry name" value="P-loop containing nucleotide triphosphate hydrolases"/>
    <property type="match status" value="1"/>
</dbReference>
<dbReference type="EMBL" id="CP059659">
    <property type="protein sequence ID" value="QRW17483.1"/>
    <property type="molecule type" value="Genomic_DNA"/>
</dbReference>
<dbReference type="InterPro" id="IPR049730">
    <property type="entry name" value="SNF2/RAD54-like_C"/>
</dbReference>
<keyword evidence="3" id="KW-0067">ATP-binding</keyword>
<organism evidence="5 6">
    <name type="scientific">Rhizoctonia solani</name>
    <dbReference type="NCBI Taxonomy" id="456999"/>
    <lineage>
        <taxon>Eukaryota</taxon>
        <taxon>Fungi</taxon>
        <taxon>Dikarya</taxon>
        <taxon>Basidiomycota</taxon>
        <taxon>Agaricomycotina</taxon>
        <taxon>Agaricomycetes</taxon>
        <taxon>Cantharellales</taxon>
        <taxon>Ceratobasidiaceae</taxon>
        <taxon>Rhizoctonia</taxon>
    </lineage>
</organism>
<evidence type="ECO:0000313" key="5">
    <source>
        <dbReference type="EMBL" id="QRW17483.1"/>
    </source>
</evidence>
<feature type="domain" description="Helicase C-terminal" evidence="4">
    <location>
        <begin position="37"/>
        <end position="110"/>
    </location>
</feature>
<dbReference type="InterPro" id="IPR050628">
    <property type="entry name" value="SNF2_RAD54_helicase_TF"/>
</dbReference>
<dbReference type="GO" id="GO:0005737">
    <property type="term" value="C:cytoplasm"/>
    <property type="evidence" value="ECO:0007669"/>
    <property type="project" value="TreeGrafter"/>
</dbReference>
<dbReference type="Proteomes" id="UP000650533">
    <property type="component" value="Chromosome 2"/>
</dbReference>
<dbReference type="Pfam" id="PF00271">
    <property type="entry name" value="Helicase_C"/>
    <property type="match status" value="1"/>
</dbReference>
<dbReference type="GO" id="GO:0016787">
    <property type="term" value="F:hydrolase activity"/>
    <property type="evidence" value="ECO:0007669"/>
    <property type="project" value="UniProtKB-KW"/>
</dbReference>
<keyword evidence="5" id="KW-0347">Helicase</keyword>
<gene>
    <name evidence="5" type="ORF">RhiXN_05485</name>
</gene>
<dbReference type="GO" id="GO:0005524">
    <property type="term" value="F:ATP binding"/>
    <property type="evidence" value="ECO:0007669"/>
    <property type="project" value="UniProtKB-KW"/>
</dbReference>
<dbReference type="RefSeq" id="XP_043177720.1">
    <property type="nucleotide sequence ID" value="XM_043325301.1"/>
</dbReference>
<dbReference type="GeneID" id="67027764"/>
<dbReference type="InterPro" id="IPR001650">
    <property type="entry name" value="Helicase_C-like"/>
</dbReference>
<keyword evidence="2" id="KW-0378">Hydrolase</keyword>
<proteinExistence type="predicted"/>
<sequence length="147" mass="16550">MQCVMGLIEWFWIGNPKPVALLEDGTLDKARLVQEPLPSKKLRKFLIYVEFQQHQALIAKMLTLKEKDYVTYNGSMATTKRQRAVEKFANDPSCQIMIISNVGSAGLNITVGVQHSWQSAKVFDASTMPLPPCQLLETRKSISIILN</sequence>
<dbReference type="CDD" id="cd18793">
    <property type="entry name" value="SF2_C_SNF"/>
    <property type="match status" value="1"/>
</dbReference>
<keyword evidence="1" id="KW-0547">Nucleotide-binding</keyword>
<dbReference type="InterPro" id="IPR027417">
    <property type="entry name" value="P-loop_NTPase"/>
</dbReference>
<accession>A0A8H8NSD8</accession>
<evidence type="ECO:0000256" key="2">
    <source>
        <dbReference type="ARBA" id="ARBA00022801"/>
    </source>
</evidence>
<dbReference type="GO" id="GO:0004386">
    <property type="term" value="F:helicase activity"/>
    <property type="evidence" value="ECO:0007669"/>
    <property type="project" value="UniProtKB-KW"/>
</dbReference>
<dbReference type="GO" id="GO:0000724">
    <property type="term" value="P:double-strand break repair via homologous recombination"/>
    <property type="evidence" value="ECO:0007669"/>
    <property type="project" value="TreeGrafter"/>
</dbReference>
<reference evidence="5" key="1">
    <citation type="submission" date="2020-05" db="EMBL/GenBank/DDBJ databases">
        <title>Evolutionary and genomic comparisons of hybrid uninucleate and nonhybrid Rhizoctonia fungi.</title>
        <authorList>
            <person name="Li C."/>
            <person name="Chen X."/>
        </authorList>
    </citation>
    <scope>NUCLEOTIDE SEQUENCE</scope>
    <source>
        <strain evidence="5">AG-1 IA</strain>
    </source>
</reference>